<dbReference type="Pfam" id="PF00389">
    <property type="entry name" value="2-Hacid_dh"/>
    <property type="match status" value="1"/>
</dbReference>
<evidence type="ECO:0000259" key="5">
    <source>
        <dbReference type="Pfam" id="PF00389"/>
    </source>
</evidence>
<protein>
    <submittedName>
        <fullName evidence="7">3-phosphoglycerate dehydrogenase</fullName>
    </submittedName>
</protein>
<name>A0ABR5MF40_9BACI</name>
<dbReference type="EMBL" id="LGTK01000135">
    <property type="protein sequence ID" value="KPH68666.1"/>
    <property type="molecule type" value="Genomic_DNA"/>
</dbReference>
<feature type="domain" description="D-isomer specific 2-hydroxyacid dehydrogenase catalytic" evidence="5">
    <location>
        <begin position="8"/>
        <end position="279"/>
    </location>
</feature>
<dbReference type="InterPro" id="IPR006140">
    <property type="entry name" value="D-isomer_DH_NAD-bd"/>
</dbReference>
<keyword evidence="3" id="KW-0520">NAD</keyword>
<dbReference type="PANTHER" id="PTHR43333:SF1">
    <property type="entry name" value="D-ISOMER SPECIFIC 2-HYDROXYACID DEHYDROGENASE NAD-BINDING DOMAIN-CONTAINING PROTEIN"/>
    <property type="match status" value="1"/>
</dbReference>
<proteinExistence type="inferred from homology"/>
<evidence type="ECO:0000256" key="2">
    <source>
        <dbReference type="ARBA" id="ARBA00023002"/>
    </source>
</evidence>
<feature type="domain" description="D-isomer specific 2-hydroxyacid dehydrogenase NAD-binding" evidence="6">
    <location>
        <begin position="103"/>
        <end position="278"/>
    </location>
</feature>
<evidence type="ECO:0000256" key="3">
    <source>
        <dbReference type="ARBA" id="ARBA00023027"/>
    </source>
</evidence>
<dbReference type="SUPFAM" id="SSF51735">
    <property type="entry name" value="NAD(P)-binding Rossmann-fold domains"/>
    <property type="match status" value="1"/>
</dbReference>
<dbReference type="CDD" id="cd05300">
    <property type="entry name" value="2-Hacid_dh_1"/>
    <property type="match status" value="1"/>
</dbReference>
<evidence type="ECO:0000313" key="7">
    <source>
        <dbReference type="EMBL" id="KPH68666.1"/>
    </source>
</evidence>
<dbReference type="PANTHER" id="PTHR43333">
    <property type="entry name" value="2-HACID_DH_C DOMAIN-CONTAINING PROTEIN"/>
    <property type="match status" value="1"/>
</dbReference>
<dbReference type="SUPFAM" id="SSF52283">
    <property type="entry name" value="Formate/glycerate dehydrogenase catalytic domain-like"/>
    <property type="match status" value="1"/>
</dbReference>
<dbReference type="Pfam" id="PF02826">
    <property type="entry name" value="2-Hacid_dh_C"/>
    <property type="match status" value="1"/>
</dbReference>
<evidence type="ECO:0000256" key="4">
    <source>
        <dbReference type="RuleBase" id="RU003719"/>
    </source>
</evidence>
<sequence>MIVFSRKLAESYQDRLKGKFPNENFIYCDTMEEVNTYIRDTEVYVTFGSDINEEFIKKAVSLKWIHVLSAGVDNLPFASIRERGIRVTNVRGIHKTQMSEYAISMLLQVYRQEKSVIKNEENQVWDNQGISLREITGKTMVVVGTGAIGSEVARLGKAFGMYTIGVSRSGKKVEHFNENYKISELNQALSLADFVISVLPSTKETKDIFKYEQFKAMPNRAVFLNMGRGDAVMEEDLLAAIRAGEIEHAILDVVKEEPLPKGHPFWTEETITITPHISGVSPEYTNRALDIFEENLQVFRRNGDNYINPIDLTRGY</sequence>
<reference evidence="7 8" key="1">
    <citation type="submission" date="2015-07" db="EMBL/GenBank/DDBJ databases">
        <title>High-quality draft genome sequence of Oceanobacillus caeni HM6, a bacillus isolated from a human feces.</title>
        <authorList>
            <person name="Kumar J."/>
            <person name="Verma M.K."/>
            <person name="Pandey R."/>
            <person name="Bhambi M."/>
            <person name="Chauhan N."/>
        </authorList>
    </citation>
    <scope>NUCLEOTIDE SEQUENCE [LARGE SCALE GENOMIC DNA]</scope>
    <source>
        <strain evidence="7 8">HM6</strain>
    </source>
</reference>
<dbReference type="Proteomes" id="UP000037854">
    <property type="component" value="Unassembled WGS sequence"/>
</dbReference>
<keyword evidence="2 4" id="KW-0560">Oxidoreductase</keyword>
<gene>
    <name evidence="7" type="ORF">AFL42_17510</name>
</gene>
<dbReference type="Gene3D" id="3.40.50.720">
    <property type="entry name" value="NAD(P)-binding Rossmann-like Domain"/>
    <property type="match status" value="2"/>
</dbReference>
<evidence type="ECO:0000259" key="6">
    <source>
        <dbReference type="Pfam" id="PF02826"/>
    </source>
</evidence>
<evidence type="ECO:0000313" key="8">
    <source>
        <dbReference type="Proteomes" id="UP000037854"/>
    </source>
</evidence>
<dbReference type="InterPro" id="IPR036291">
    <property type="entry name" value="NAD(P)-bd_dom_sf"/>
</dbReference>
<evidence type="ECO:0000256" key="1">
    <source>
        <dbReference type="ARBA" id="ARBA00005854"/>
    </source>
</evidence>
<organism evidence="7 8">
    <name type="scientific">Oceanobacillus caeni</name>
    <dbReference type="NCBI Taxonomy" id="405946"/>
    <lineage>
        <taxon>Bacteria</taxon>
        <taxon>Bacillati</taxon>
        <taxon>Bacillota</taxon>
        <taxon>Bacilli</taxon>
        <taxon>Bacillales</taxon>
        <taxon>Bacillaceae</taxon>
        <taxon>Oceanobacillus</taxon>
    </lineage>
</organism>
<comment type="caution">
    <text evidence="7">The sequence shown here is derived from an EMBL/GenBank/DDBJ whole genome shotgun (WGS) entry which is preliminary data.</text>
</comment>
<comment type="similarity">
    <text evidence="1 4">Belongs to the D-isomer specific 2-hydroxyacid dehydrogenase family.</text>
</comment>
<keyword evidence="8" id="KW-1185">Reference proteome</keyword>
<accession>A0ABR5MF40</accession>
<dbReference type="InterPro" id="IPR006139">
    <property type="entry name" value="D-isomer_2_OHA_DH_cat_dom"/>
</dbReference>
<dbReference type="RefSeq" id="WP_060669366.1">
    <property type="nucleotide sequence ID" value="NZ_JARTGE010000046.1"/>
</dbReference>